<organism evidence="2">
    <name type="scientific">Anguilla anguilla</name>
    <name type="common">European freshwater eel</name>
    <name type="synonym">Muraena anguilla</name>
    <dbReference type="NCBI Taxonomy" id="7936"/>
    <lineage>
        <taxon>Eukaryota</taxon>
        <taxon>Metazoa</taxon>
        <taxon>Chordata</taxon>
        <taxon>Craniata</taxon>
        <taxon>Vertebrata</taxon>
        <taxon>Euteleostomi</taxon>
        <taxon>Actinopterygii</taxon>
        <taxon>Neopterygii</taxon>
        <taxon>Teleostei</taxon>
        <taxon>Anguilliformes</taxon>
        <taxon>Anguillidae</taxon>
        <taxon>Anguilla</taxon>
    </lineage>
</organism>
<evidence type="ECO:0000256" key="1">
    <source>
        <dbReference type="SAM" id="SignalP"/>
    </source>
</evidence>
<dbReference type="EMBL" id="GBXM01020078">
    <property type="protein sequence ID" value="JAH88499.1"/>
    <property type="molecule type" value="Transcribed_RNA"/>
</dbReference>
<feature type="chain" id="PRO_5002434225" description="Secreted protein" evidence="1">
    <location>
        <begin position="27"/>
        <end position="78"/>
    </location>
</feature>
<evidence type="ECO:0000313" key="2">
    <source>
        <dbReference type="EMBL" id="JAH88499.1"/>
    </source>
</evidence>
<reference evidence="2" key="1">
    <citation type="submission" date="2014-11" db="EMBL/GenBank/DDBJ databases">
        <authorList>
            <person name="Amaro Gonzalez C."/>
        </authorList>
    </citation>
    <scope>NUCLEOTIDE SEQUENCE</scope>
</reference>
<accession>A0A0E9WDN3</accession>
<evidence type="ECO:0008006" key="3">
    <source>
        <dbReference type="Google" id="ProtNLM"/>
    </source>
</evidence>
<feature type="signal peptide" evidence="1">
    <location>
        <begin position="1"/>
        <end position="26"/>
    </location>
</feature>
<protein>
    <recommendedName>
        <fullName evidence="3">Secreted protein</fullName>
    </recommendedName>
</protein>
<proteinExistence type="predicted"/>
<reference evidence="2" key="2">
    <citation type="journal article" date="2015" name="Fish Shellfish Immunol.">
        <title>Early steps in the European eel (Anguilla anguilla)-Vibrio vulnificus interaction in the gills: Role of the RtxA13 toxin.</title>
        <authorList>
            <person name="Callol A."/>
            <person name="Pajuelo D."/>
            <person name="Ebbesson L."/>
            <person name="Teles M."/>
            <person name="MacKenzie S."/>
            <person name="Amaro C."/>
        </authorList>
    </citation>
    <scope>NUCLEOTIDE SEQUENCE</scope>
</reference>
<name>A0A0E9WDN3_ANGAN</name>
<keyword evidence="1" id="KW-0732">Signal</keyword>
<dbReference type="AlphaFoldDB" id="A0A0E9WDN3"/>
<sequence>MYWSWAAWMDESLVRFVCLCYSAAEASQCDYAKVRGCRSPWLKDESYFKGHYGGRPVERLPDTIIIILSRLTVSDISV</sequence>